<dbReference type="AlphaFoldDB" id="E4PUM3"/>
<dbReference type="InterPro" id="IPR018760">
    <property type="entry name" value="DUF2326"/>
</dbReference>
<dbReference type="SUPFAM" id="SSF52540">
    <property type="entry name" value="P-loop containing nucleoside triphosphate hydrolases"/>
    <property type="match status" value="1"/>
</dbReference>
<feature type="domain" description="DUF2326" evidence="1">
    <location>
        <begin position="448"/>
        <end position="570"/>
    </location>
</feature>
<dbReference type="InterPro" id="IPR027417">
    <property type="entry name" value="P-loop_NTPase"/>
</dbReference>
<evidence type="ECO:0000259" key="1">
    <source>
        <dbReference type="Pfam" id="PF10088"/>
    </source>
</evidence>
<accession>E4PUM3</accession>
<dbReference type="eggNOG" id="COG5293">
    <property type="taxonomic scope" value="Bacteria"/>
</dbReference>
<reference evidence="3" key="1">
    <citation type="submission" date="2010-07" db="EMBL/GenBank/DDBJ databases">
        <title>Genome sequence of Mycoplasma leachii PG50 MU clone A8.</title>
        <authorList>
            <person name="Wise K."/>
            <person name="Calcutt M.J."/>
            <person name="Foecking M.F."/>
            <person name="Madupu R."/>
            <person name="DeBoy R.T."/>
            <person name="Roske K."/>
            <person name="Martin T.R."/>
            <person name="Hvinden M.L."/>
            <person name="Durkin A.S."/>
            <person name="Glass J."/>
            <person name="Methe B.A."/>
        </authorList>
    </citation>
    <scope>NUCLEOTIDE SEQUENCE [LARGE SCALE GENOMIC DNA]</scope>
    <source>
        <strain evidence="3">DSM 21131 / NCTC 10133 / N29 / PG50</strain>
    </source>
</reference>
<dbReference type="HOGENOM" id="CLU_034463_0_0_14"/>
<protein>
    <recommendedName>
        <fullName evidence="1">DUF2326 domain-containing protein</fullName>
    </recommendedName>
</protein>
<dbReference type="Proteomes" id="UP000008712">
    <property type="component" value="Chromosome"/>
</dbReference>
<dbReference type="RefSeq" id="WP_013447894.1">
    <property type="nucleotide sequence ID" value="NC_014751.1"/>
</dbReference>
<dbReference type="EMBL" id="CP002108">
    <property type="protein sequence ID" value="ADR23851.1"/>
    <property type="molecule type" value="Genomic_DNA"/>
</dbReference>
<evidence type="ECO:0000313" key="3">
    <source>
        <dbReference type="Proteomes" id="UP000008712"/>
    </source>
</evidence>
<sequence length="570" mass="66916">MFIKRLKISTPNQVIRDLEFKKGLNLIVDNTPMNDLTQTGNNVGKTTVLKLISFCLAGNADDIYKGIESKTTNDIVKDFLIDNKVLITLELVENLDNPFSNKITIQRNFLNKKERIIRLNDKDFASKDELAKELLDVIFPNHQSEKPSFREIISHNLRYKDQSINSTLKTLHSTTKDAQYEILHLFLLGFSFSNSKELLDFQNQLKFEQDHLKKLLSSNSDKQIYVDTLKIIDNEINELNKKKETLNIDEDFQINLDVFNEIKHNISMLSNKIGLLEIRKNSINDFINRMNSNRSSVDTKQLELIYNQTNLFIPKLHKTFDQLVNFHNKMLDEKIAFASKELPEIFKQMSSLQNQLNELLKVEKDLSIRLSKDDTFKELDKIITQLNRKHYEKGEYETKLSQINDSEEIIFKLKQKISLLSNDLYSKEFKNKLDERLNTFNKYFQRLSDTLYNERYFLTYSIENEKSKPYYKFNLSVLNHSSGKKQGEIICYDLAYIQFADHFNINCLHFLLNDKKELMSDNQLISISNYLLNSNAQLIISILKDKIPDKVWKNSNVVLELSQKDKLFKF</sequence>
<evidence type="ECO:0000313" key="2">
    <source>
        <dbReference type="EMBL" id="ADR23851.1"/>
    </source>
</evidence>
<dbReference type="Gene3D" id="3.40.50.300">
    <property type="entry name" value="P-loop containing nucleotide triphosphate hydrolases"/>
    <property type="match status" value="1"/>
</dbReference>
<keyword evidence="3" id="KW-1185">Reference proteome</keyword>
<name>E4PUM3_MYCLG</name>
<organism evidence="2 3">
    <name type="scientific">Mycoplasma leachii (strain DSM 21131 / NCTC 10133 / N29 / PG50)</name>
    <dbReference type="NCBI Taxonomy" id="880447"/>
    <lineage>
        <taxon>Bacteria</taxon>
        <taxon>Bacillati</taxon>
        <taxon>Mycoplasmatota</taxon>
        <taxon>Mollicutes</taxon>
        <taxon>Mycoplasmataceae</taxon>
        <taxon>Mycoplasma</taxon>
    </lineage>
</organism>
<proteinExistence type="predicted"/>
<dbReference type="Pfam" id="PF10088">
    <property type="entry name" value="DUF2326"/>
    <property type="match status" value="1"/>
</dbReference>
<dbReference type="OrthoDB" id="5140926at2"/>
<gene>
    <name evidence="2" type="ordered locus">MSB_A0620</name>
</gene>
<reference evidence="2 3" key="2">
    <citation type="journal article" date="2012" name="J. Bacteriol.">
        <title>Complete Genome Sequences of Mycoplasma leachii Strain PG50T and the Pathogenic Mycoplasma mycoides subsp. mycoides Small Colony Biotype Strain Gladysdale.</title>
        <authorList>
            <person name="Wise K.S."/>
            <person name="Calcutt M.J."/>
            <person name="Foecking M.F."/>
            <person name="Madupu R."/>
            <person name="Deboy R.T."/>
            <person name="Roske K."/>
            <person name="Hvinden M.L."/>
            <person name="Martin T.R."/>
            <person name="Durkin A.S."/>
            <person name="Glass J.I."/>
            <person name="Methe B.A."/>
        </authorList>
    </citation>
    <scope>NUCLEOTIDE SEQUENCE [LARGE SCALE GENOMIC DNA]</scope>
    <source>
        <strain evidence="3">DSM 21131 / NCTC 10133 / N29 / PG50</strain>
    </source>
</reference>
<dbReference type="KEGG" id="mlc:MSB_A0620"/>